<dbReference type="Proteomes" id="UP000290900">
    <property type="component" value="Unassembled WGS sequence"/>
</dbReference>
<sequence length="408" mass="48209">MPTVTKSTSMRFSSSNKPHYSVQNNLVKREVGYYSQINANQIAFNKSELEPFHTPDNRTLRGRKWDVRKGYQSFHRKKYALDESRARNLLLTAIKYEVDHGKGSVRPRILCHSGFFGDVINNSKESYDIIDYQGQIIISSRDRRLNEDLLFAFIGIRFEDLLKTNEPSIATDSNYRHFKTLCEGTIGDSGKGFKYLSVTEIDSLLDSSKDPVNYTEIKLTVLKRFQWERLDHVNSTTFLKMALKARPWFNKQLLKWIVQCKYGMSSHLLLGLRDGDFHVRAIRSFDVEKELIPFLRDYCKREYRQYEESVDKVIDVVGWIEEQIKESDGDKVYRLDIHEGDFVFSRLDEEERRRVFDNVIIEEFKKWREGKENPLTGSEYIKEDAEEEEDRKGDVEELRRKLERVYLR</sequence>
<dbReference type="PANTHER" id="PTHR12395">
    <property type="entry name" value="DOM-3 RELATED"/>
    <property type="match status" value="1"/>
</dbReference>
<comment type="cofactor">
    <cofactor evidence="1 7">
        <name>a divalent metal cation</name>
        <dbReference type="ChEBI" id="CHEBI:60240"/>
    </cofactor>
</comment>
<evidence type="ECO:0000256" key="5">
    <source>
        <dbReference type="ARBA" id="ARBA00044692"/>
    </source>
</evidence>
<dbReference type="EMBL" id="CAACVR010000002">
    <property type="protein sequence ID" value="VEU20108.1"/>
    <property type="molecule type" value="Genomic_DNA"/>
</dbReference>
<dbReference type="OrthoDB" id="3989136at2759"/>
<dbReference type="EC" id="3.6.1.-" evidence="7"/>
<dbReference type="Pfam" id="PF08652">
    <property type="entry name" value="RAI1"/>
    <property type="match status" value="1"/>
</dbReference>
<dbReference type="InterPro" id="IPR039039">
    <property type="entry name" value="RAI1-like_fam"/>
</dbReference>
<keyword evidence="7" id="KW-0539">Nucleus</keyword>
<keyword evidence="7" id="KW-0547">Nucleotide-binding</keyword>
<evidence type="ECO:0000256" key="3">
    <source>
        <dbReference type="ARBA" id="ARBA00022722"/>
    </source>
</evidence>
<comment type="function">
    <text evidence="7">Decapping enzyme for NAD-capped RNAs: specifically hydrolyzes the nicotinamide adenine dinucleotide (NAD) cap from a subset of RNAs by removing the entire NAD moiety from the 5'-end of an NAD-capped RNA.</text>
</comment>
<evidence type="ECO:0000256" key="2">
    <source>
        <dbReference type="ARBA" id="ARBA00006562"/>
    </source>
</evidence>
<evidence type="ECO:0000259" key="8">
    <source>
        <dbReference type="Pfam" id="PF08652"/>
    </source>
</evidence>
<evidence type="ECO:0000256" key="1">
    <source>
        <dbReference type="ARBA" id="ARBA00001968"/>
    </source>
</evidence>
<keyword evidence="3 7" id="KW-0540">Nuclease</keyword>
<feature type="domain" description="RAI1-like" evidence="8">
    <location>
        <begin position="29"/>
        <end position="351"/>
    </location>
</feature>
<dbReference type="GO" id="GO:0005829">
    <property type="term" value="C:cytosol"/>
    <property type="evidence" value="ECO:0007669"/>
    <property type="project" value="TreeGrafter"/>
</dbReference>
<dbReference type="GO" id="GO:0034353">
    <property type="term" value="F:mRNA 5'-diphosphatase activity"/>
    <property type="evidence" value="ECO:0007669"/>
    <property type="project" value="TreeGrafter"/>
</dbReference>
<keyword evidence="7" id="KW-0479">Metal-binding</keyword>
<keyword evidence="7" id="KW-0694">RNA-binding</keyword>
<reference evidence="9 10" key="1">
    <citation type="submission" date="2018-12" db="EMBL/GenBank/DDBJ databases">
        <authorList>
            <person name="Tiukova I."/>
            <person name="Dainat J."/>
        </authorList>
    </citation>
    <scope>NUCLEOTIDE SEQUENCE [LARGE SCALE GENOMIC DNA]</scope>
</reference>
<dbReference type="InParanoid" id="A0A448YGU1"/>
<comment type="similarity">
    <text evidence="2 7">Belongs to the DXO/Dom3Z family.</text>
</comment>
<evidence type="ECO:0000313" key="9">
    <source>
        <dbReference type="EMBL" id="VEU20108.1"/>
    </source>
</evidence>
<name>A0A448YGU1_BRENA</name>
<evidence type="ECO:0000256" key="6">
    <source>
        <dbReference type="ARBA" id="ARBA00048124"/>
    </source>
</evidence>
<dbReference type="GO" id="GO:0003723">
    <property type="term" value="F:RNA binding"/>
    <property type="evidence" value="ECO:0007669"/>
    <property type="project" value="UniProtKB-KW"/>
</dbReference>
<dbReference type="GO" id="GO:0000166">
    <property type="term" value="F:nucleotide binding"/>
    <property type="evidence" value="ECO:0007669"/>
    <property type="project" value="UniProtKB-KW"/>
</dbReference>
<dbReference type="GO" id="GO:0004518">
    <property type="term" value="F:nuclease activity"/>
    <property type="evidence" value="ECO:0007669"/>
    <property type="project" value="UniProtKB-KW"/>
</dbReference>
<evidence type="ECO:0000256" key="4">
    <source>
        <dbReference type="ARBA" id="ARBA00044676"/>
    </source>
</evidence>
<dbReference type="GO" id="GO:0005634">
    <property type="term" value="C:nucleus"/>
    <property type="evidence" value="ECO:0007669"/>
    <property type="project" value="UniProtKB-SubCell"/>
</dbReference>
<keyword evidence="10" id="KW-1185">Reference proteome</keyword>
<dbReference type="GO" id="GO:0046872">
    <property type="term" value="F:metal ion binding"/>
    <property type="evidence" value="ECO:0007669"/>
    <property type="project" value="UniProtKB-KW"/>
</dbReference>
<evidence type="ECO:0000256" key="7">
    <source>
        <dbReference type="RuleBase" id="RU367113"/>
    </source>
</evidence>
<keyword evidence="7" id="KW-0378">Hydrolase</keyword>
<accession>A0A448YGU1</accession>
<comment type="catalytic activity">
    <reaction evidence="4">
        <text>a 5'-end (N(7)-methyl 5'-triphosphoguanosine)-ribonucleoside-ribonucleotide in mRNA + H2O = a (N(7)-methyl 5'-triphosphoguanosine)-nucleoside + a 5'-end phospho-ribonucleoside in mRNA + H(+)</text>
        <dbReference type="Rhea" id="RHEA:66928"/>
        <dbReference type="Rhea" id="RHEA-COMP:15692"/>
        <dbReference type="Rhea" id="RHEA-COMP:17313"/>
        <dbReference type="ChEBI" id="CHEBI:15377"/>
        <dbReference type="ChEBI" id="CHEBI:15378"/>
        <dbReference type="ChEBI" id="CHEBI:138282"/>
        <dbReference type="ChEBI" id="CHEBI:172876"/>
        <dbReference type="ChEBI" id="CHEBI:172877"/>
    </reaction>
    <physiologicalReaction direction="left-to-right" evidence="4">
        <dbReference type="Rhea" id="RHEA:66929"/>
    </physiologicalReaction>
</comment>
<comment type="catalytic activity">
    <reaction evidence="6">
        <text>a 5'-end NAD(+)-phospho-ribonucleoside in mRNA + H2O = a 5'-end phospho-ribonucleoside in mRNA + NAD(+) + H(+)</text>
        <dbReference type="Rhea" id="RHEA:60880"/>
        <dbReference type="Rhea" id="RHEA-COMP:15692"/>
        <dbReference type="Rhea" id="RHEA-COMP:15698"/>
        <dbReference type="ChEBI" id="CHEBI:15377"/>
        <dbReference type="ChEBI" id="CHEBI:15378"/>
        <dbReference type="ChEBI" id="CHEBI:57540"/>
        <dbReference type="ChEBI" id="CHEBI:138282"/>
        <dbReference type="ChEBI" id="CHEBI:144029"/>
    </reaction>
    <physiologicalReaction direction="left-to-right" evidence="6">
        <dbReference type="Rhea" id="RHEA:60881"/>
    </physiologicalReaction>
</comment>
<comment type="subcellular location">
    <subcellularLocation>
        <location evidence="7">Nucleus</location>
    </subcellularLocation>
</comment>
<proteinExistence type="inferred from homology"/>
<dbReference type="PANTHER" id="PTHR12395:SF9">
    <property type="entry name" value="DECAPPING AND EXORIBONUCLEASE PROTEIN"/>
    <property type="match status" value="1"/>
</dbReference>
<dbReference type="GO" id="GO:0000956">
    <property type="term" value="P:nuclear-transcribed mRNA catabolic process"/>
    <property type="evidence" value="ECO:0007669"/>
    <property type="project" value="TreeGrafter"/>
</dbReference>
<dbReference type="AlphaFoldDB" id="A0A448YGU1"/>
<dbReference type="InterPro" id="IPR013961">
    <property type="entry name" value="RAI1"/>
</dbReference>
<dbReference type="GO" id="GO:0110155">
    <property type="term" value="P:NAD-cap decapping"/>
    <property type="evidence" value="ECO:0007669"/>
    <property type="project" value="TreeGrafter"/>
</dbReference>
<protein>
    <recommendedName>
        <fullName evidence="7">Decapping nuclease</fullName>
        <ecNumber evidence="7">3.6.1.-</ecNumber>
    </recommendedName>
</protein>
<comment type="catalytic activity">
    <reaction evidence="5">
        <text>a 5'-end triphospho-ribonucleoside in mRNA + H2O = a 5'-end phospho-ribonucleoside in mRNA + diphosphate + H(+)</text>
        <dbReference type="Rhea" id="RHEA:78683"/>
        <dbReference type="Rhea" id="RHEA-COMP:15692"/>
        <dbReference type="Rhea" id="RHEA-COMP:17164"/>
        <dbReference type="ChEBI" id="CHEBI:15377"/>
        <dbReference type="ChEBI" id="CHEBI:15378"/>
        <dbReference type="ChEBI" id="CHEBI:33019"/>
        <dbReference type="ChEBI" id="CHEBI:138282"/>
        <dbReference type="ChEBI" id="CHEBI:167618"/>
    </reaction>
    <physiologicalReaction direction="left-to-right" evidence="5">
        <dbReference type="Rhea" id="RHEA:78684"/>
    </physiologicalReaction>
</comment>
<organism evidence="9 10">
    <name type="scientific">Brettanomyces naardenensis</name>
    <name type="common">Yeast</name>
    <dbReference type="NCBI Taxonomy" id="13370"/>
    <lineage>
        <taxon>Eukaryota</taxon>
        <taxon>Fungi</taxon>
        <taxon>Dikarya</taxon>
        <taxon>Ascomycota</taxon>
        <taxon>Saccharomycotina</taxon>
        <taxon>Pichiomycetes</taxon>
        <taxon>Pichiales</taxon>
        <taxon>Pichiaceae</taxon>
        <taxon>Brettanomyces</taxon>
    </lineage>
</organism>
<gene>
    <name evidence="9" type="ORF">BRENAR_LOCUS843</name>
</gene>
<evidence type="ECO:0000313" key="10">
    <source>
        <dbReference type="Proteomes" id="UP000290900"/>
    </source>
</evidence>